<protein>
    <submittedName>
        <fullName evidence="2">(African queen) hypothetical protein</fullName>
    </submittedName>
</protein>
<evidence type="ECO:0000256" key="1">
    <source>
        <dbReference type="SAM" id="MobiDB-lite"/>
    </source>
</evidence>
<evidence type="ECO:0000313" key="3">
    <source>
        <dbReference type="Proteomes" id="UP000789524"/>
    </source>
</evidence>
<feature type="compositionally biased region" description="Polar residues" evidence="1">
    <location>
        <begin position="375"/>
        <end position="395"/>
    </location>
</feature>
<keyword evidence="3" id="KW-1185">Reference proteome</keyword>
<comment type="caution">
    <text evidence="2">The sequence shown here is derived from an EMBL/GenBank/DDBJ whole genome shotgun (WGS) entry which is preliminary data.</text>
</comment>
<reference evidence="2" key="1">
    <citation type="submission" date="2021-09" db="EMBL/GenBank/DDBJ databases">
        <authorList>
            <person name="Martin H S."/>
        </authorList>
    </citation>
    <scope>NUCLEOTIDE SEQUENCE</scope>
</reference>
<proteinExistence type="predicted"/>
<dbReference type="Proteomes" id="UP000789524">
    <property type="component" value="Unassembled WGS sequence"/>
</dbReference>
<feature type="compositionally biased region" description="Basic and acidic residues" evidence="1">
    <location>
        <begin position="362"/>
        <end position="374"/>
    </location>
</feature>
<feature type="region of interest" description="Disordered" evidence="1">
    <location>
        <begin position="101"/>
        <end position="120"/>
    </location>
</feature>
<feature type="compositionally biased region" description="Polar residues" evidence="1">
    <location>
        <begin position="111"/>
        <end position="120"/>
    </location>
</feature>
<organism evidence="2 3">
    <name type="scientific">Danaus chrysippus</name>
    <name type="common">African queen</name>
    <dbReference type="NCBI Taxonomy" id="151541"/>
    <lineage>
        <taxon>Eukaryota</taxon>
        <taxon>Metazoa</taxon>
        <taxon>Ecdysozoa</taxon>
        <taxon>Arthropoda</taxon>
        <taxon>Hexapoda</taxon>
        <taxon>Insecta</taxon>
        <taxon>Pterygota</taxon>
        <taxon>Neoptera</taxon>
        <taxon>Endopterygota</taxon>
        <taxon>Lepidoptera</taxon>
        <taxon>Glossata</taxon>
        <taxon>Ditrysia</taxon>
        <taxon>Papilionoidea</taxon>
        <taxon>Nymphalidae</taxon>
        <taxon>Danainae</taxon>
        <taxon>Danaini</taxon>
        <taxon>Danaina</taxon>
        <taxon>Danaus</taxon>
        <taxon>Anosia</taxon>
    </lineage>
</organism>
<name>A0A8J2WB46_9NEOP</name>
<dbReference type="AlphaFoldDB" id="A0A8J2WB46"/>
<feature type="region of interest" description="Disordered" evidence="1">
    <location>
        <begin position="362"/>
        <end position="398"/>
    </location>
</feature>
<sequence length="479" mass="54508">MIAHKGREGKRGKLKMSKNIERLYKEVKCRDCSVVVTRMDFAKILGKFTKVKIQYESSSSPKSNKNIDAYTHNVNARLKNNENGMVLIRRNVYNQHPAKEPFTKKKHKNQDISTNITSPTKKTSNILKENNVLKKSLPIEKSTNYNKKQITNSTLKQYGIIFNDPICNNNIDHIVDLSLLELLPNINRSILPSEEWSIDYLPKPDEPKDDKVYDRIAAELEDLMYNEKPEAKAEVIENKVDEFPSIMDILNDNSTETLPETKESSTLDNLQSSDVEAMLLGKVNNDKIMEVDNTDINKIIEDVTQFNSENKAVEEENVMVNSHSPSLLDEALQKGIEEHLPNNIDSKDTSMLDVTLKENDNCENENKPEIETSVKQENVTNSNDEQSTENCTSVGPENGLKVAPTPKFEDVTHVVFKKVIDGKCQKSVTCLRNLKYSIEFEEKSIEFLGAPKYISSLEDLQVLLQIVNETSLQSLYVLY</sequence>
<evidence type="ECO:0000313" key="2">
    <source>
        <dbReference type="EMBL" id="CAG9583171.1"/>
    </source>
</evidence>
<dbReference type="OrthoDB" id="7791654at2759"/>
<accession>A0A8J2WB46</accession>
<dbReference type="EMBL" id="CAKASE010000081">
    <property type="protein sequence ID" value="CAG9583171.1"/>
    <property type="molecule type" value="Genomic_DNA"/>
</dbReference>
<gene>
    <name evidence="2" type="ORF">DCHRY22_LOCUS14620</name>
</gene>